<keyword evidence="2" id="KW-0812">Transmembrane</keyword>
<keyword evidence="2" id="KW-1133">Transmembrane helix</keyword>
<feature type="transmembrane region" description="Helical" evidence="2">
    <location>
        <begin position="28"/>
        <end position="50"/>
    </location>
</feature>
<evidence type="ECO:0000313" key="3">
    <source>
        <dbReference type="EMBL" id="KAF9538089.1"/>
    </source>
</evidence>
<keyword evidence="4" id="KW-1185">Reference proteome</keyword>
<evidence type="ECO:0008006" key="5">
    <source>
        <dbReference type="Google" id="ProtNLM"/>
    </source>
</evidence>
<evidence type="ECO:0000313" key="4">
    <source>
        <dbReference type="Proteomes" id="UP000723463"/>
    </source>
</evidence>
<dbReference type="InterPro" id="IPR006652">
    <property type="entry name" value="Kelch_1"/>
</dbReference>
<feature type="region of interest" description="Disordered" evidence="1">
    <location>
        <begin position="397"/>
        <end position="462"/>
    </location>
</feature>
<feature type="region of interest" description="Disordered" evidence="1">
    <location>
        <begin position="542"/>
        <end position="562"/>
    </location>
</feature>
<evidence type="ECO:0000256" key="2">
    <source>
        <dbReference type="SAM" id="Phobius"/>
    </source>
</evidence>
<dbReference type="InterPro" id="IPR015915">
    <property type="entry name" value="Kelch-typ_b-propeller"/>
</dbReference>
<feature type="compositionally biased region" description="Basic and acidic residues" evidence="1">
    <location>
        <begin position="402"/>
        <end position="417"/>
    </location>
</feature>
<name>A0A9P6JYP5_9FUNG</name>
<feature type="region of interest" description="Disordered" evidence="1">
    <location>
        <begin position="625"/>
        <end position="666"/>
    </location>
</feature>
<accession>A0A9P6JYP5</accession>
<dbReference type="EMBL" id="JAAAXW010000335">
    <property type="protein sequence ID" value="KAF9538089.1"/>
    <property type="molecule type" value="Genomic_DNA"/>
</dbReference>
<gene>
    <name evidence="3" type="ORF">EC957_007253</name>
</gene>
<comment type="caution">
    <text evidence="3">The sequence shown here is derived from an EMBL/GenBank/DDBJ whole genome shotgun (WGS) entry which is preliminary data.</text>
</comment>
<protein>
    <recommendedName>
        <fullName evidence="5">Galactose oxidase</fullName>
    </recommendedName>
</protein>
<keyword evidence="2" id="KW-0472">Membrane</keyword>
<reference evidence="3" key="1">
    <citation type="journal article" date="2020" name="Fungal Divers.">
        <title>Resolving the Mortierellaceae phylogeny through synthesis of multi-gene phylogenetics and phylogenomics.</title>
        <authorList>
            <person name="Vandepol N."/>
            <person name="Liber J."/>
            <person name="Desiro A."/>
            <person name="Na H."/>
            <person name="Kennedy M."/>
            <person name="Barry K."/>
            <person name="Grigoriev I.V."/>
            <person name="Miller A.N."/>
            <person name="O'Donnell K."/>
            <person name="Stajich J.E."/>
            <person name="Bonito G."/>
        </authorList>
    </citation>
    <scope>NUCLEOTIDE SEQUENCE</scope>
    <source>
        <strain evidence="3">NRRL 2591</strain>
    </source>
</reference>
<dbReference type="Proteomes" id="UP000723463">
    <property type="component" value="Unassembled WGS sequence"/>
</dbReference>
<dbReference type="SUPFAM" id="SSF117281">
    <property type="entry name" value="Kelch motif"/>
    <property type="match status" value="1"/>
</dbReference>
<dbReference type="Pfam" id="PF01344">
    <property type="entry name" value="Kelch_1"/>
    <property type="match status" value="1"/>
</dbReference>
<dbReference type="AlphaFoldDB" id="A0A9P6JYP5"/>
<feature type="compositionally biased region" description="Polar residues" evidence="1">
    <location>
        <begin position="640"/>
        <end position="649"/>
    </location>
</feature>
<organism evidence="3 4">
    <name type="scientific">Mortierella hygrophila</name>
    <dbReference type="NCBI Taxonomy" id="979708"/>
    <lineage>
        <taxon>Eukaryota</taxon>
        <taxon>Fungi</taxon>
        <taxon>Fungi incertae sedis</taxon>
        <taxon>Mucoromycota</taxon>
        <taxon>Mortierellomycotina</taxon>
        <taxon>Mortierellomycetes</taxon>
        <taxon>Mortierellales</taxon>
        <taxon>Mortierellaceae</taxon>
        <taxon>Mortierella</taxon>
    </lineage>
</organism>
<feature type="transmembrane region" description="Helical" evidence="2">
    <location>
        <begin position="369"/>
        <end position="391"/>
    </location>
</feature>
<dbReference type="Gene3D" id="2.120.10.80">
    <property type="entry name" value="Kelch-type beta propeller"/>
    <property type="match status" value="1"/>
</dbReference>
<sequence length="666" mass="72751">MKRHGSRHGSDAWDATRSSYTPPSISNLLLLIFVTTAVILSTTPTAFVSAQSPQSTCCMSYANLDETTLYIQGGYTTVGTQRTQVNQFAALDLTVPSWPTSSPPWMIPPYRSGIAPNSSWHSMAVSKDHANLFLWDPFNTGWSTFNIADRTWTNSTLPLDATRQIAIRIAVDYNTGYVYTPAGTSNGTQMAMNTLSSTAYTTSAMPTDLMPVPINHEAFVWSTVRGTFLHYGGKTMFGNSANPYLNEYSPTNGWSRVTTSGPSPAYGGTKMVLFGGTDVTENSSSAIYILDVKTAQWTAGNAANVNQARCNMACAVAGDSFIAWGGDNKRVNMDATPIVYNLVSNEWSTQFNLVSPVGPSPPTPSGPNYAAIGGGVAGAIVLLGLVAFLLVKRRKRNKRKKGQTDLGHEYQETRESSEGSLTPFTGTPKPPKSEPVSQAYSKSQQQLHHNQQEQEYNHHQQEQEYNHQQYQYQPTLEPRPMLGYESRPQSEYHSQHQSYYSSHVPSFAPYTPAPLPQPRPTQQQDYVPMSPIESVATTANVTQEDSVSVYSPTSTFGHSSSGGYSRDVNMFSPTASTFAQSGGYSRDVKPISPTNEYAPATSAQFRTSKDPHIYMGMTYTPIPGNPQFIPSPPPAGPTTMIGTPRQNPQLYPESEPSDENSKLSIA</sequence>
<evidence type="ECO:0000256" key="1">
    <source>
        <dbReference type="SAM" id="MobiDB-lite"/>
    </source>
</evidence>
<feature type="region of interest" description="Disordered" evidence="1">
    <location>
        <begin position="478"/>
        <end position="524"/>
    </location>
</feature>
<feature type="compositionally biased region" description="Basic and acidic residues" evidence="1">
    <location>
        <begin position="450"/>
        <end position="462"/>
    </location>
</feature>
<proteinExistence type="predicted"/>